<dbReference type="AlphaFoldDB" id="A0A2N1PMJ9"/>
<keyword evidence="3 8" id="KW-0812">Transmembrane</keyword>
<keyword evidence="6 8" id="KW-1133">Transmembrane helix</keyword>
<evidence type="ECO:0000313" key="9">
    <source>
        <dbReference type="EMBL" id="PKK89574.1"/>
    </source>
</evidence>
<feature type="transmembrane region" description="Helical" evidence="8">
    <location>
        <begin position="285"/>
        <end position="309"/>
    </location>
</feature>
<feature type="transmembrane region" description="Helical" evidence="8">
    <location>
        <begin position="243"/>
        <end position="263"/>
    </location>
</feature>
<keyword evidence="7 8" id="KW-0472">Membrane</keyword>
<feature type="transmembrane region" description="Helical" evidence="8">
    <location>
        <begin position="321"/>
        <end position="342"/>
    </location>
</feature>
<proteinExistence type="predicted"/>
<keyword evidence="4" id="KW-0133">Cell shape</keyword>
<evidence type="ECO:0000256" key="2">
    <source>
        <dbReference type="ARBA" id="ARBA00022475"/>
    </source>
</evidence>
<dbReference type="GO" id="GO:0008360">
    <property type="term" value="P:regulation of cell shape"/>
    <property type="evidence" value="ECO:0007669"/>
    <property type="project" value="UniProtKB-KW"/>
</dbReference>
<evidence type="ECO:0000256" key="3">
    <source>
        <dbReference type="ARBA" id="ARBA00022692"/>
    </source>
</evidence>
<feature type="transmembrane region" description="Helical" evidence="8">
    <location>
        <begin position="396"/>
        <end position="418"/>
    </location>
</feature>
<evidence type="ECO:0000256" key="1">
    <source>
        <dbReference type="ARBA" id="ARBA00004651"/>
    </source>
</evidence>
<sequence>MENSEKAGNVKKALASLKSRTVLMAALTVGTVSVGVKVLAVARDILAARRFGLGPEHDAYLVALSIILLGVSVIGGSVVPAFLPTYVRTRQEQGEKEASALLGRTLFWLLTLGLSASCVLIFLGEPVLRLLSPGFSAVSSVMARKLMAIMALTIPMASLMYLFSGVLNAGGKFAAAAAVPACTPLAVAGAVLLTPDSWGIQSMAWATMAGACLEVFVLWQFLRLRGISILPSSMGVDEPFRKVCGQYFPVAVGALLMSGAMVLDNAMATTLAGGSVTALRYGSKLVGFFLEIASLAVGTAVLPHFATLALQNDRTAIRKALARYSVILAAVAVPVALAMMVFSEPLTRILLERGSFSADNTGLVAGVQAMYALQIPFYILSILAVRMMSALLMNRWILAIASFNLLVKLGLNLLLYRIMGVRGLALSTTFVYAFSTILVYLAILWKTKASE</sequence>
<dbReference type="InterPro" id="IPR004268">
    <property type="entry name" value="MurJ"/>
</dbReference>
<name>A0A2N1PMJ9_9BACT</name>
<comment type="caution">
    <text evidence="9">The sequence shown here is derived from an EMBL/GenBank/DDBJ whole genome shotgun (WGS) entry which is preliminary data.</text>
</comment>
<dbReference type="Pfam" id="PF03023">
    <property type="entry name" value="MurJ"/>
    <property type="match status" value="1"/>
</dbReference>
<dbReference type="PANTHER" id="PTHR43486">
    <property type="entry name" value="LIPID II FLIPPASE MURJ-RELATED"/>
    <property type="match status" value="1"/>
</dbReference>
<accession>A0A2N1PMJ9</accession>
<dbReference type="PRINTS" id="PR01806">
    <property type="entry name" value="VIRFACTRMVIN"/>
</dbReference>
<feature type="transmembrane region" description="Helical" evidence="8">
    <location>
        <begin position="143"/>
        <end position="163"/>
    </location>
</feature>
<feature type="transmembrane region" description="Helical" evidence="8">
    <location>
        <begin position="362"/>
        <end position="384"/>
    </location>
</feature>
<dbReference type="GO" id="GO:0005886">
    <property type="term" value="C:plasma membrane"/>
    <property type="evidence" value="ECO:0007669"/>
    <property type="project" value="UniProtKB-SubCell"/>
</dbReference>
<dbReference type="Proteomes" id="UP000233256">
    <property type="component" value="Unassembled WGS sequence"/>
</dbReference>
<reference evidence="9 10" key="1">
    <citation type="journal article" date="2017" name="ISME J.">
        <title>Potential for microbial H2 and metal transformations associated with novel bacteria and archaea in deep terrestrial subsurface sediments.</title>
        <authorList>
            <person name="Hernsdorf A.W."/>
            <person name="Amano Y."/>
            <person name="Miyakawa K."/>
            <person name="Ise K."/>
            <person name="Suzuki Y."/>
            <person name="Anantharaman K."/>
            <person name="Probst A."/>
            <person name="Burstein D."/>
            <person name="Thomas B.C."/>
            <person name="Banfield J.F."/>
        </authorList>
    </citation>
    <scope>NUCLEOTIDE SEQUENCE [LARGE SCALE GENOMIC DNA]</scope>
    <source>
        <strain evidence="9">HGW-Wallbacteria-1</strain>
    </source>
</reference>
<keyword evidence="5" id="KW-0573">Peptidoglycan synthesis</keyword>
<dbReference type="PANTHER" id="PTHR43486:SF1">
    <property type="entry name" value="LIPID II FLIPPASE MURJ-RELATED"/>
    <property type="match status" value="1"/>
</dbReference>
<evidence type="ECO:0000313" key="10">
    <source>
        <dbReference type="Proteomes" id="UP000233256"/>
    </source>
</evidence>
<keyword evidence="2" id="KW-1003">Cell membrane</keyword>
<dbReference type="EMBL" id="PGXC01000015">
    <property type="protein sequence ID" value="PKK89574.1"/>
    <property type="molecule type" value="Genomic_DNA"/>
</dbReference>
<evidence type="ECO:0000256" key="6">
    <source>
        <dbReference type="ARBA" id="ARBA00022989"/>
    </source>
</evidence>
<feature type="transmembrane region" description="Helical" evidence="8">
    <location>
        <begin position="60"/>
        <end position="84"/>
    </location>
</feature>
<evidence type="ECO:0000256" key="5">
    <source>
        <dbReference type="ARBA" id="ARBA00022984"/>
    </source>
</evidence>
<feature type="transmembrane region" description="Helical" evidence="8">
    <location>
        <begin position="424"/>
        <end position="445"/>
    </location>
</feature>
<feature type="transmembrane region" description="Helical" evidence="8">
    <location>
        <begin position="105"/>
        <end position="123"/>
    </location>
</feature>
<organism evidence="9 10">
    <name type="scientific">Candidatus Wallbacteria bacterium HGW-Wallbacteria-1</name>
    <dbReference type="NCBI Taxonomy" id="2013854"/>
    <lineage>
        <taxon>Bacteria</taxon>
        <taxon>Candidatus Walliibacteriota</taxon>
    </lineage>
</organism>
<gene>
    <name evidence="9" type="ORF">CVV64_13475</name>
</gene>
<dbReference type="GO" id="GO:0009252">
    <property type="term" value="P:peptidoglycan biosynthetic process"/>
    <property type="evidence" value="ECO:0007669"/>
    <property type="project" value="UniProtKB-KW"/>
</dbReference>
<evidence type="ECO:0000256" key="4">
    <source>
        <dbReference type="ARBA" id="ARBA00022960"/>
    </source>
</evidence>
<protein>
    <recommendedName>
        <fullName evidence="11">Murein biosynthesis integral membrane protein MurJ</fullName>
    </recommendedName>
</protein>
<evidence type="ECO:0000256" key="8">
    <source>
        <dbReference type="SAM" id="Phobius"/>
    </source>
</evidence>
<feature type="transmembrane region" description="Helical" evidence="8">
    <location>
        <begin position="175"/>
        <end position="194"/>
    </location>
</feature>
<evidence type="ECO:0000256" key="7">
    <source>
        <dbReference type="ARBA" id="ARBA00023136"/>
    </source>
</evidence>
<comment type="subcellular location">
    <subcellularLocation>
        <location evidence="1">Cell membrane</location>
        <topology evidence="1">Multi-pass membrane protein</topology>
    </subcellularLocation>
</comment>
<evidence type="ECO:0008006" key="11">
    <source>
        <dbReference type="Google" id="ProtNLM"/>
    </source>
</evidence>
<feature type="transmembrane region" description="Helical" evidence="8">
    <location>
        <begin position="200"/>
        <end position="222"/>
    </location>
</feature>
<feature type="transmembrane region" description="Helical" evidence="8">
    <location>
        <begin position="21"/>
        <end position="40"/>
    </location>
</feature>